<name>A0A8J8BES8_9ACTN</name>
<keyword evidence="1 2" id="KW-0129">CBS domain</keyword>
<evidence type="ECO:0000256" key="1">
    <source>
        <dbReference type="ARBA" id="ARBA00023122"/>
    </source>
</evidence>
<dbReference type="InterPro" id="IPR000644">
    <property type="entry name" value="CBS_dom"/>
</dbReference>
<proteinExistence type="predicted"/>
<evidence type="ECO:0000256" key="2">
    <source>
        <dbReference type="PROSITE-ProRule" id="PRU00703"/>
    </source>
</evidence>
<feature type="domain" description="CBS" evidence="4">
    <location>
        <begin position="9"/>
        <end position="65"/>
    </location>
</feature>
<feature type="domain" description="BON" evidence="3">
    <location>
        <begin position="132"/>
        <end position="201"/>
    </location>
</feature>
<feature type="domain" description="CBS" evidence="4">
    <location>
        <begin position="79"/>
        <end position="136"/>
    </location>
</feature>
<protein>
    <submittedName>
        <fullName evidence="5">CBS domain-containing protein</fullName>
    </submittedName>
</protein>
<dbReference type="SUPFAM" id="SSF54631">
    <property type="entry name" value="CBS-domain pair"/>
    <property type="match status" value="1"/>
</dbReference>
<dbReference type="PROSITE" id="PS51371">
    <property type="entry name" value="CBS"/>
    <property type="match status" value="2"/>
</dbReference>
<dbReference type="Proteomes" id="UP000677913">
    <property type="component" value="Unassembled WGS sequence"/>
</dbReference>
<gene>
    <name evidence="5" type="ORF">KGA66_22770</name>
</gene>
<accession>A0A8J8BES8</accession>
<evidence type="ECO:0000259" key="4">
    <source>
        <dbReference type="PROSITE" id="PS51371"/>
    </source>
</evidence>
<dbReference type="InterPro" id="IPR051257">
    <property type="entry name" value="Diverse_CBS-Domain"/>
</dbReference>
<keyword evidence="6" id="KW-1185">Reference proteome</keyword>
<comment type="caution">
    <text evidence="5">The sequence shown here is derived from an EMBL/GenBank/DDBJ whole genome shotgun (WGS) entry which is preliminary data.</text>
</comment>
<dbReference type="Pfam" id="PF04972">
    <property type="entry name" value="BON"/>
    <property type="match status" value="1"/>
</dbReference>
<dbReference type="PIRSF" id="PIRSF036990">
    <property type="entry name" value="UCP036990_CBS_BON"/>
    <property type="match status" value="1"/>
</dbReference>
<dbReference type="RefSeq" id="WP_211470421.1">
    <property type="nucleotide sequence ID" value="NZ_JAGSXH010000107.1"/>
</dbReference>
<reference evidence="5" key="1">
    <citation type="submission" date="2021-04" db="EMBL/GenBank/DDBJ databases">
        <title>Genome based classification of Actinospica acidithermotolerans sp. nov., an actinobacterium isolated from an Indonesian hot spring.</title>
        <authorList>
            <person name="Kusuma A.B."/>
            <person name="Putra K.E."/>
            <person name="Nafisah S."/>
            <person name="Loh J."/>
            <person name="Nouioui I."/>
            <person name="Goodfellow M."/>
        </authorList>
    </citation>
    <scope>NUCLEOTIDE SEQUENCE</scope>
    <source>
        <strain evidence="5">DSM 45618</strain>
    </source>
</reference>
<dbReference type="AlphaFoldDB" id="A0A8J8BES8"/>
<evidence type="ECO:0000313" key="5">
    <source>
        <dbReference type="EMBL" id="MBS2965890.1"/>
    </source>
</evidence>
<organism evidence="5 6">
    <name type="scientific">Actinocrinis puniceicyclus</name>
    <dbReference type="NCBI Taxonomy" id="977794"/>
    <lineage>
        <taxon>Bacteria</taxon>
        <taxon>Bacillati</taxon>
        <taxon>Actinomycetota</taxon>
        <taxon>Actinomycetes</taxon>
        <taxon>Catenulisporales</taxon>
        <taxon>Actinospicaceae</taxon>
        <taxon>Actinocrinis</taxon>
    </lineage>
</organism>
<dbReference type="SMART" id="SM00116">
    <property type="entry name" value="CBS"/>
    <property type="match status" value="2"/>
</dbReference>
<dbReference type="Pfam" id="PF00571">
    <property type="entry name" value="CBS"/>
    <property type="match status" value="2"/>
</dbReference>
<dbReference type="InterPro" id="IPR017080">
    <property type="entry name" value="UCP036990_CBS_BON"/>
</dbReference>
<dbReference type="InterPro" id="IPR046342">
    <property type="entry name" value="CBS_dom_sf"/>
</dbReference>
<dbReference type="InterPro" id="IPR007055">
    <property type="entry name" value="BON_dom"/>
</dbReference>
<dbReference type="PROSITE" id="PS50914">
    <property type="entry name" value="BON"/>
    <property type="match status" value="1"/>
</dbReference>
<evidence type="ECO:0000259" key="3">
    <source>
        <dbReference type="PROSITE" id="PS50914"/>
    </source>
</evidence>
<evidence type="ECO:0000313" key="6">
    <source>
        <dbReference type="Proteomes" id="UP000677913"/>
    </source>
</evidence>
<dbReference type="PANTHER" id="PTHR43080">
    <property type="entry name" value="CBS DOMAIN-CONTAINING PROTEIN CBSX3, MITOCHONDRIAL"/>
    <property type="match status" value="1"/>
</dbReference>
<sequence>MNSKVRDVMTRDVVAVHLYTPFKDIARTLFDREISAVPVLDDSCHVTGIVCAADLVEQQALGSASARPRVRSVSAQTLMTSPVVTVTADTDTATAARLMYRNAVKHLPVVSDTGRLVGIVSEKDLLTVFLRPDLDIQDEIVRTVILAEPESRLSTMTVRVRDGIVLASGHAADEEPVRQAIEQIRAVDGVIEVIDRVEIGPVSVS</sequence>
<dbReference type="PANTHER" id="PTHR43080:SF29">
    <property type="entry name" value="OS02G0818000 PROTEIN"/>
    <property type="match status" value="1"/>
</dbReference>
<dbReference type="EMBL" id="JAGSXH010000107">
    <property type="protein sequence ID" value="MBS2965890.1"/>
    <property type="molecule type" value="Genomic_DNA"/>
</dbReference>
<dbReference type="Gene3D" id="3.10.580.10">
    <property type="entry name" value="CBS-domain"/>
    <property type="match status" value="1"/>
</dbReference>